<evidence type="ECO:0000256" key="2">
    <source>
        <dbReference type="ARBA" id="ARBA00004651"/>
    </source>
</evidence>
<comment type="function">
    <text evidence="14 19">Joins adenosylcobinamide-GDP and alpha-ribazole to generate adenosylcobalamin (Ado-cobalamin). Also synthesizes adenosylcobalamin 5'-phosphate from adenosylcobinamide-GDP and alpha-ribazole 5'-phosphate.</text>
</comment>
<dbReference type="Proteomes" id="UP000185783">
    <property type="component" value="Unassembled WGS sequence"/>
</dbReference>
<keyword evidence="7 19" id="KW-1003">Cell membrane</keyword>
<dbReference type="AlphaFoldDB" id="A0A1U7JEF4"/>
<evidence type="ECO:0000313" key="21">
    <source>
        <dbReference type="Proteomes" id="UP000185783"/>
    </source>
</evidence>
<keyword evidence="11 19" id="KW-0460">Magnesium</keyword>
<evidence type="ECO:0000256" key="6">
    <source>
        <dbReference type="ARBA" id="ARBA00015850"/>
    </source>
</evidence>
<keyword evidence="8 19" id="KW-0169">Cobalamin biosynthesis</keyword>
<feature type="transmembrane region" description="Helical" evidence="19">
    <location>
        <begin position="154"/>
        <end position="179"/>
    </location>
</feature>
<comment type="catalytic activity">
    <reaction evidence="17 19">
        <text>alpha-ribazole + adenosylcob(III)inamide-GDP = adenosylcob(III)alamin + GMP + H(+)</text>
        <dbReference type="Rhea" id="RHEA:16049"/>
        <dbReference type="ChEBI" id="CHEBI:10329"/>
        <dbReference type="ChEBI" id="CHEBI:15378"/>
        <dbReference type="ChEBI" id="CHEBI:18408"/>
        <dbReference type="ChEBI" id="CHEBI:58115"/>
        <dbReference type="ChEBI" id="CHEBI:60487"/>
        <dbReference type="EC" id="2.7.8.26"/>
    </reaction>
</comment>
<evidence type="ECO:0000256" key="13">
    <source>
        <dbReference type="ARBA" id="ARBA00023136"/>
    </source>
</evidence>
<keyword evidence="9 19" id="KW-0808">Transferase</keyword>
<proteinExistence type="inferred from homology"/>
<dbReference type="RefSeq" id="WP_036490075.1">
    <property type="nucleotide sequence ID" value="NZ_LVVZ01000022.1"/>
</dbReference>
<evidence type="ECO:0000256" key="19">
    <source>
        <dbReference type="HAMAP-Rule" id="MF_00719"/>
    </source>
</evidence>
<name>A0A1U7JEF4_9HYPH</name>
<dbReference type="EC" id="2.7.8.26" evidence="5 19"/>
<dbReference type="GO" id="GO:0051073">
    <property type="term" value="F:adenosylcobinamide-GDP ribazoletransferase activity"/>
    <property type="evidence" value="ECO:0007669"/>
    <property type="project" value="UniProtKB-UniRule"/>
</dbReference>
<evidence type="ECO:0000256" key="11">
    <source>
        <dbReference type="ARBA" id="ARBA00022842"/>
    </source>
</evidence>
<evidence type="ECO:0000256" key="12">
    <source>
        <dbReference type="ARBA" id="ARBA00022989"/>
    </source>
</evidence>
<evidence type="ECO:0000256" key="9">
    <source>
        <dbReference type="ARBA" id="ARBA00022679"/>
    </source>
</evidence>
<dbReference type="Pfam" id="PF02654">
    <property type="entry name" value="CobS"/>
    <property type="match status" value="1"/>
</dbReference>
<feature type="transmembrane region" description="Helical" evidence="19">
    <location>
        <begin position="128"/>
        <end position="148"/>
    </location>
</feature>
<reference evidence="20" key="1">
    <citation type="submission" date="2016-03" db="EMBL/GenBank/DDBJ databases">
        <title>Genome sequence of Nesiotobacter sp. nov., a moderately halophilic alphaproteobacterium isolated from the Yellow Sea, China.</title>
        <authorList>
            <person name="Zhang G."/>
            <person name="Zhang R."/>
        </authorList>
    </citation>
    <scope>NUCLEOTIDE SEQUENCE [LARGE SCALE GENOMIC DNA]</scope>
    <source>
        <strain evidence="20">WB1-6</strain>
    </source>
</reference>
<gene>
    <name evidence="19" type="primary">cobS</name>
    <name evidence="20" type="ORF">A3843_15590</name>
</gene>
<keyword evidence="21" id="KW-1185">Reference proteome</keyword>
<evidence type="ECO:0000256" key="8">
    <source>
        <dbReference type="ARBA" id="ARBA00022573"/>
    </source>
</evidence>
<sequence>MPTFSQPDHSEPREQSLPVDIATCIRFFSRIPIPALGPDDVIDQPPDFRRTARAIPLAGLLISLPAACVLLLFSATDLPDLVVATSCVALTAILTGCLHEDGLTDVFDGFFGGHTREKRLLIMHDSRIGTFGALGMMLTVLLRIALLAQALDAFGAFVAAVLYITSEALARCFMVIAWNSQPSANPGGLGQRFGLPDWEAAIWAVLSALFLTLVTTLVVAPLSGMIAGLVSAAMAYGLVLLARRKIGGMSGDVLGALQQIASLAFLFGLFLL</sequence>
<dbReference type="UniPathway" id="UPA00148">
    <property type="reaction ID" value="UER00238"/>
</dbReference>
<feature type="transmembrane region" description="Helical" evidence="19">
    <location>
        <begin position="253"/>
        <end position="271"/>
    </location>
</feature>
<evidence type="ECO:0000256" key="5">
    <source>
        <dbReference type="ARBA" id="ARBA00013200"/>
    </source>
</evidence>
<keyword evidence="10 19" id="KW-0812">Transmembrane</keyword>
<comment type="similarity">
    <text evidence="4 19">Belongs to the CobS family.</text>
</comment>
<evidence type="ECO:0000256" key="7">
    <source>
        <dbReference type="ARBA" id="ARBA00022475"/>
    </source>
</evidence>
<dbReference type="InterPro" id="IPR003805">
    <property type="entry name" value="CobS"/>
</dbReference>
<dbReference type="HAMAP" id="MF_00719">
    <property type="entry name" value="CobS"/>
    <property type="match status" value="1"/>
</dbReference>
<dbReference type="GO" id="GO:0008818">
    <property type="term" value="F:cobalamin 5'-phosphate synthase activity"/>
    <property type="evidence" value="ECO:0007669"/>
    <property type="project" value="UniProtKB-UniRule"/>
</dbReference>
<evidence type="ECO:0000256" key="10">
    <source>
        <dbReference type="ARBA" id="ARBA00022692"/>
    </source>
</evidence>
<dbReference type="GO" id="GO:0009236">
    <property type="term" value="P:cobalamin biosynthetic process"/>
    <property type="evidence" value="ECO:0007669"/>
    <property type="project" value="UniProtKB-UniRule"/>
</dbReference>
<evidence type="ECO:0000256" key="3">
    <source>
        <dbReference type="ARBA" id="ARBA00004663"/>
    </source>
</evidence>
<organism evidence="20 21">
    <name type="scientific">Pseudovibrio exalbescens</name>
    <dbReference type="NCBI Taxonomy" id="197461"/>
    <lineage>
        <taxon>Bacteria</taxon>
        <taxon>Pseudomonadati</taxon>
        <taxon>Pseudomonadota</taxon>
        <taxon>Alphaproteobacteria</taxon>
        <taxon>Hyphomicrobiales</taxon>
        <taxon>Stappiaceae</taxon>
        <taxon>Pseudovibrio</taxon>
    </lineage>
</organism>
<comment type="caution">
    <text evidence="20">The sequence shown here is derived from an EMBL/GenBank/DDBJ whole genome shotgun (WGS) entry which is preliminary data.</text>
</comment>
<keyword evidence="13 19" id="KW-0472">Membrane</keyword>
<evidence type="ECO:0000256" key="15">
    <source>
        <dbReference type="ARBA" id="ARBA00032605"/>
    </source>
</evidence>
<evidence type="ECO:0000256" key="16">
    <source>
        <dbReference type="ARBA" id="ARBA00032853"/>
    </source>
</evidence>
<protein>
    <recommendedName>
        <fullName evidence="6 19">Adenosylcobinamide-GDP ribazoletransferase</fullName>
        <ecNumber evidence="5 19">2.7.8.26</ecNumber>
    </recommendedName>
    <alternativeName>
        <fullName evidence="16 19">Cobalamin synthase</fullName>
    </alternativeName>
    <alternativeName>
        <fullName evidence="15 19">Cobalamin-5'-phosphate synthase</fullName>
    </alternativeName>
</protein>
<comment type="catalytic activity">
    <reaction evidence="18 19">
        <text>alpha-ribazole 5'-phosphate + adenosylcob(III)inamide-GDP = adenosylcob(III)alamin 5'-phosphate + GMP + H(+)</text>
        <dbReference type="Rhea" id="RHEA:23560"/>
        <dbReference type="ChEBI" id="CHEBI:15378"/>
        <dbReference type="ChEBI" id="CHEBI:57918"/>
        <dbReference type="ChEBI" id="CHEBI:58115"/>
        <dbReference type="ChEBI" id="CHEBI:60487"/>
        <dbReference type="ChEBI" id="CHEBI:60493"/>
        <dbReference type="EC" id="2.7.8.26"/>
    </reaction>
</comment>
<evidence type="ECO:0000256" key="1">
    <source>
        <dbReference type="ARBA" id="ARBA00001946"/>
    </source>
</evidence>
<dbReference type="GO" id="GO:0005886">
    <property type="term" value="C:plasma membrane"/>
    <property type="evidence" value="ECO:0007669"/>
    <property type="project" value="UniProtKB-SubCell"/>
</dbReference>
<comment type="pathway">
    <text evidence="3 19">Cofactor biosynthesis; adenosylcobalamin biosynthesis; adenosylcobalamin from cob(II)yrinate a,c-diamide: step 7/7.</text>
</comment>
<dbReference type="EMBL" id="LVVZ01000022">
    <property type="protein sequence ID" value="OKL43136.1"/>
    <property type="molecule type" value="Genomic_DNA"/>
</dbReference>
<evidence type="ECO:0000256" key="4">
    <source>
        <dbReference type="ARBA" id="ARBA00010561"/>
    </source>
</evidence>
<dbReference type="PANTHER" id="PTHR34148">
    <property type="entry name" value="ADENOSYLCOBINAMIDE-GDP RIBAZOLETRANSFERASE"/>
    <property type="match status" value="1"/>
</dbReference>
<feature type="transmembrane region" description="Helical" evidence="19">
    <location>
        <begin position="54"/>
        <end position="75"/>
    </location>
</feature>
<feature type="transmembrane region" description="Helical" evidence="19">
    <location>
        <begin position="81"/>
        <end position="98"/>
    </location>
</feature>
<comment type="subcellular location">
    <subcellularLocation>
        <location evidence="2 19">Cell membrane</location>
        <topology evidence="2 19">Multi-pass membrane protein</topology>
    </subcellularLocation>
</comment>
<evidence type="ECO:0000256" key="18">
    <source>
        <dbReference type="ARBA" id="ARBA00049504"/>
    </source>
</evidence>
<dbReference type="STRING" id="197461.A3843_15590"/>
<evidence type="ECO:0000256" key="14">
    <source>
        <dbReference type="ARBA" id="ARBA00025228"/>
    </source>
</evidence>
<keyword evidence="12 19" id="KW-1133">Transmembrane helix</keyword>
<evidence type="ECO:0000256" key="17">
    <source>
        <dbReference type="ARBA" id="ARBA00048623"/>
    </source>
</evidence>
<comment type="cofactor">
    <cofactor evidence="1 19">
        <name>Mg(2+)</name>
        <dbReference type="ChEBI" id="CHEBI:18420"/>
    </cofactor>
</comment>
<feature type="transmembrane region" description="Helical" evidence="19">
    <location>
        <begin position="225"/>
        <end position="241"/>
    </location>
</feature>
<evidence type="ECO:0000313" key="20">
    <source>
        <dbReference type="EMBL" id="OKL43136.1"/>
    </source>
</evidence>
<dbReference type="PANTHER" id="PTHR34148:SF1">
    <property type="entry name" value="ADENOSYLCOBINAMIDE-GDP RIBAZOLETRANSFERASE"/>
    <property type="match status" value="1"/>
</dbReference>
<accession>A0A1U7JEF4</accession>